<proteinExistence type="predicted"/>
<accession>A0ABX1YMZ9</accession>
<comment type="caution">
    <text evidence="2">The sequence shown here is derived from an EMBL/GenBank/DDBJ whole genome shotgun (WGS) entry which is preliminary data.</text>
</comment>
<dbReference type="Proteomes" id="UP000596857">
    <property type="component" value="Unassembled WGS sequence"/>
</dbReference>
<evidence type="ECO:0008006" key="4">
    <source>
        <dbReference type="Google" id="ProtNLM"/>
    </source>
</evidence>
<feature type="chain" id="PRO_5045932577" description="Lipoprotein" evidence="1">
    <location>
        <begin position="20"/>
        <end position="127"/>
    </location>
</feature>
<protein>
    <recommendedName>
        <fullName evidence="4">Lipoprotein</fullName>
    </recommendedName>
</protein>
<sequence length="127" mass="13750">MKKFIIAASVIFLTACSSAGQEVQTPQPGPSSQHVEVRTAGSIAFPCVKWNDRIYQITTTMVTDVGEQIGEITLQSLEPIADTPNNFSTTFSEGSKLYAINDIPTAEAIAVLNSEGEYIKVEVPVRE</sequence>
<evidence type="ECO:0000313" key="3">
    <source>
        <dbReference type="Proteomes" id="UP000596857"/>
    </source>
</evidence>
<evidence type="ECO:0000313" key="2">
    <source>
        <dbReference type="EMBL" id="NOU81034.1"/>
    </source>
</evidence>
<dbReference type="RefSeq" id="WP_171718565.1">
    <property type="nucleotide sequence ID" value="NZ_WHOB01000059.1"/>
</dbReference>
<reference evidence="2 3" key="1">
    <citation type="submission" date="2019-10" db="EMBL/GenBank/DDBJ databases">
        <title>Description of Paenibacillus terricola sp. nov.</title>
        <authorList>
            <person name="Carlier A."/>
            <person name="Qi S."/>
        </authorList>
    </citation>
    <scope>NUCLEOTIDE SEQUENCE [LARGE SCALE GENOMIC DNA]</scope>
    <source>
        <strain evidence="2 3">LMG 31459</strain>
    </source>
</reference>
<keyword evidence="1" id="KW-0732">Signal</keyword>
<dbReference type="PROSITE" id="PS51257">
    <property type="entry name" value="PROKAR_LIPOPROTEIN"/>
    <property type="match status" value="1"/>
</dbReference>
<gene>
    <name evidence="2" type="ORF">GC101_19410</name>
</gene>
<dbReference type="EMBL" id="WHOB01000059">
    <property type="protein sequence ID" value="NOU81034.1"/>
    <property type="molecule type" value="Genomic_DNA"/>
</dbReference>
<organism evidence="2 3">
    <name type="scientific">Paenibacillus phytohabitans</name>
    <dbReference type="NCBI Taxonomy" id="2654978"/>
    <lineage>
        <taxon>Bacteria</taxon>
        <taxon>Bacillati</taxon>
        <taxon>Bacillota</taxon>
        <taxon>Bacilli</taxon>
        <taxon>Bacillales</taxon>
        <taxon>Paenibacillaceae</taxon>
        <taxon>Paenibacillus</taxon>
    </lineage>
</organism>
<evidence type="ECO:0000256" key="1">
    <source>
        <dbReference type="SAM" id="SignalP"/>
    </source>
</evidence>
<keyword evidence="3" id="KW-1185">Reference proteome</keyword>
<feature type="signal peptide" evidence="1">
    <location>
        <begin position="1"/>
        <end position="19"/>
    </location>
</feature>
<name>A0ABX1YMZ9_9BACL</name>